<comment type="caution">
    <text evidence="2">The sequence shown here is derived from an EMBL/GenBank/DDBJ whole genome shotgun (WGS) entry which is preliminary data.</text>
</comment>
<evidence type="ECO:0000313" key="2">
    <source>
        <dbReference type="EMBL" id="CCH70507.1"/>
    </source>
</evidence>
<dbReference type="Proteomes" id="UP000013167">
    <property type="component" value="Unassembled WGS sequence"/>
</dbReference>
<gene>
    <name evidence="2" type="ORF">BN10_590024</name>
</gene>
<dbReference type="EMBL" id="CAIZ01000129">
    <property type="protein sequence ID" value="CCH70507.1"/>
    <property type="molecule type" value="Genomic_DNA"/>
</dbReference>
<dbReference type="STRING" id="1193181.BN10_590024"/>
<keyword evidence="3" id="KW-1185">Reference proteome</keyword>
<name>N0E0U4_9MICO</name>
<dbReference type="AlphaFoldDB" id="N0E0U4"/>
<sequence length="138" mass="14495">MSVLLIPGSASSSPPATKALFRTPLATDSTRGGESLEQVRARRGTIALSHQIIDLALNGAAGSQSRGSEAEMLWSLVEDIFIAGDATPRDRPVGAHLGKIGSRTSTPDWRFRATSGAGVRGVADGSRSRMGHRRSSRA</sequence>
<protein>
    <submittedName>
        <fullName evidence="2">Uncharacterized protein</fullName>
    </submittedName>
</protein>
<dbReference type="eggNOG" id="ENOG50321Y4">
    <property type="taxonomic scope" value="Bacteria"/>
</dbReference>
<reference evidence="2 3" key="1">
    <citation type="journal article" date="2013" name="ISME J.">
        <title>A metabolic model for members of the genus Tetrasphaera involved in enhanced biological phosphorus removal.</title>
        <authorList>
            <person name="Kristiansen R."/>
            <person name="Nguyen H.T.T."/>
            <person name="Saunders A.M."/>
            <person name="Nielsen J.L."/>
            <person name="Wimmer R."/>
            <person name="Le V.Q."/>
            <person name="McIlroy S.J."/>
            <person name="Petrovski S."/>
            <person name="Seviour R.J."/>
            <person name="Calteau A."/>
            <person name="Nielsen K.L."/>
            <person name="Nielsen P.H."/>
        </authorList>
    </citation>
    <scope>NUCLEOTIDE SEQUENCE [LARGE SCALE GENOMIC DNA]</scope>
    <source>
        <strain evidence="2 3">Lp2</strain>
    </source>
</reference>
<feature type="compositionally biased region" description="Basic residues" evidence="1">
    <location>
        <begin position="129"/>
        <end position="138"/>
    </location>
</feature>
<proteinExistence type="predicted"/>
<evidence type="ECO:0000256" key="1">
    <source>
        <dbReference type="SAM" id="MobiDB-lite"/>
    </source>
</evidence>
<accession>N0E0U4</accession>
<evidence type="ECO:0000313" key="3">
    <source>
        <dbReference type="Proteomes" id="UP000013167"/>
    </source>
</evidence>
<organism evidence="2 3">
    <name type="scientific">Phycicoccus elongatus Lp2</name>
    <dbReference type="NCBI Taxonomy" id="1193181"/>
    <lineage>
        <taxon>Bacteria</taxon>
        <taxon>Bacillati</taxon>
        <taxon>Actinomycetota</taxon>
        <taxon>Actinomycetes</taxon>
        <taxon>Micrococcales</taxon>
        <taxon>Intrasporangiaceae</taxon>
        <taxon>Phycicoccus</taxon>
    </lineage>
</organism>
<dbReference type="HOGENOM" id="CLU_1854262_0_0_11"/>
<feature type="region of interest" description="Disordered" evidence="1">
    <location>
        <begin position="97"/>
        <end position="138"/>
    </location>
</feature>